<sequence>MGIVFLFLFIGIPLLEIAVLIQVGDQIGLWSTIGLIILTAVIGTWMLKRQGLATLARAQTQLNQGAIPAQELFDGLCLLAAGALLLTPGFVTDSIGFSLLLPPVRELLRNTLGQRIFAGIQQQSFYRQGQGPRPGPQPGHPAGSWNKNDDTVIDGDFQDVTEDDTKQDLDRLK</sequence>
<keyword evidence="2" id="KW-0472">Membrane</keyword>
<evidence type="ECO:0000256" key="2">
    <source>
        <dbReference type="SAM" id="Phobius"/>
    </source>
</evidence>
<evidence type="ECO:0000313" key="4">
    <source>
        <dbReference type="Proteomes" id="UP001069802"/>
    </source>
</evidence>
<feature type="region of interest" description="Disordered" evidence="1">
    <location>
        <begin position="126"/>
        <end position="173"/>
    </location>
</feature>
<evidence type="ECO:0000256" key="1">
    <source>
        <dbReference type="SAM" id="MobiDB-lite"/>
    </source>
</evidence>
<gene>
    <name evidence="3" type="ORF">O4H49_10440</name>
</gene>
<evidence type="ECO:0000313" key="3">
    <source>
        <dbReference type="EMBL" id="MCZ4281196.1"/>
    </source>
</evidence>
<protein>
    <submittedName>
        <fullName evidence="3">FxsA family protein</fullName>
    </submittedName>
</protein>
<keyword evidence="2" id="KW-0812">Transmembrane</keyword>
<keyword evidence="2" id="KW-1133">Transmembrane helix</keyword>
<feature type="compositionally biased region" description="Basic and acidic residues" evidence="1">
    <location>
        <begin position="163"/>
        <end position="173"/>
    </location>
</feature>
<name>A0ABT4LJE6_9PROT</name>
<dbReference type="Proteomes" id="UP001069802">
    <property type="component" value="Unassembled WGS sequence"/>
</dbReference>
<dbReference type="RefSeq" id="WP_269423367.1">
    <property type="nucleotide sequence ID" value="NZ_JAPWGY010000003.1"/>
</dbReference>
<organism evidence="3 4">
    <name type="scientific">Kiloniella laminariae</name>
    <dbReference type="NCBI Taxonomy" id="454162"/>
    <lineage>
        <taxon>Bacteria</taxon>
        <taxon>Pseudomonadati</taxon>
        <taxon>Pseudomonadota</taxon>
        <taxon>Alphaproteobacteria</taxon>
        <taxon>Rhodospirillales</taxon>
        <taxon>Kiloniellaceae</taxon>
        <taxon>Kiloniella</taxon>
    </lineage>
</organism>
<feature type="compositionally biased region" description="Acidic residues" evidence="1">
    <location>
        <begin position="151"/>
        <end position="162"/>
    </location>
</feature>
<dbReference type="InterPro" id="IPR007313">
    <property type="entry name" value="FxsA"/>
</dbReference>
<reference evidence="3" key="1">
    <citation type="submission" date="2022-12" db="EMBL/GenBank/DDBJ databases">
        <title>Bacterial isolates from different developmental stages of Nematostella vectensis.</title>
        <authorList>
            <person name="Fraune S."/>
        </authorList>
    </citation>
    <scope>NUCLEOTIDE SEQUENCE</scope>
    <source>
        <strain evidence="3">G21630-S1</strain>
    </source>
</reference>
<dbReference type="Pfam" id="PF04186">
    <property type="entry name" value="FxsA"/>
    <property type="match status" value="1"/>
</dbReference>
<feature type="transmembrane region" description="Helical" evidence="2">
    <location>
        <begin position="27"/>
        <end position="47"/>
    </location>
</feature>
<dbReference type="NCBIfam" id="NF008528">
    <property type="entry name" value="PRK11463.1-2"/>
    <property type="match status" value="1"/>
</dbReference>
<accession>A0ABT4LJE6</accession>
<comment type="caution">
    <text evidence="3">The sequence shown here is derived from an EMBL/GenBank/DDBJ whole genome shotgun (WGS) entry which is preliminary data.</text>
</comment>
<dbReference type="PANTHER" id="PTHR35335:SF1">
    <property type="entry name" value="UPF0716 PROTEIN FXSA"/>
    <property type="match status" value="1"/>
</dbReference>
<dbReference type="EMBL" id="JAPWGY010000003">
    <property type="protein sequence ID" value="MCZ4281196.1"/>
    <property type="molecule type" value="Genomic_DNA"/>
</dbReference>
<proteinExistence type="predicted"/>
<dbReference type="PANTHER" id="PTHR35335">
    <property type="entry name" value="UPF0716 PROTEIN FXSA"/>
    <property type="match status" value="1"/>
</dbReference>
<keyword evidence="4" id="KW-1185">Reference proteome</keyword>